<dbReference type="Gene3D" id="2.60.420.10">
    <property type="entry name" value="Maltose phosphorylase, domain 3"/>
    <property type="match status" value="1"/>
</dbReference>
<dbReference type="AlphaFoldDB" id="A0A098C096"/>
<dbReference type="PATRIC" id="fig|1562970.3.peg.1586"/>
<evidence type="ECO:0000313" key="3">
    <source>
        <dbReference type="EMBL" id="CEA16344.1"/>
    </source>
</evidence>
<proteinExistence type="predicted"/>
<dbReference type="Proteomes" id="UP000032417">
    <property type="component" value="Chromosome 1"/>
</dbReference>
<organism evidence="3 4">
    <name type="scientific">Fermentimonas caenicola</name>
    <dbReference type="NCBI Taxonomy" id="1562970"/>
    <lineage>
        <taxon>Bacteria</taxon>
        <taxon>Pseudomonadati</taxon>
        <taxon>Bacteroidota</taxon>
        <taxon>Bacteroidia</taxon>
        <taxon>Bacteroidales</taxon>
        <taxon>Dysgonomonadaceae</taxon>
        <taxon>Fermentimonas</taxon>
    </lineage>
</organism>
<name>A0A098C096_9BACT</name>
<accession>A0A098C096</accession>
<dbReference type="PANTHER" id="PTHR34987">
    <property type="entry name" value="C, PUTATIVE (AFU_ORTHOLOGUE AFUA_3G02880)-RELATED"/>
    <property type="match status" value="1"/>
</dbReference>
<reference evidence="3 4" key="1">
    <citation type="submission" date="2014-08" db="EMBL/GenBank/DDBJ databases">
        <authorList>
            <person name="Wibberg D."/>
        </authorList>
    </citation>
    <scope>NUCLEOTIDE SEQUENCE [LARGE SCALE GENOMIC DNA]</scope>
    <source>
        <strain evidence="4">ING2-E5B</strain>
    </source>
</reference>
<dbReference type="SUPFAM" id="SSF48208">
    <property type="entry name" value="Six-hairpin glycosidases"/>
    <property type="match status" value="1"/>
</dbReference>
<dbReference type="InterPro" id="IPR012341">
    <property type="entry name" value="6hp_glycosidase-like_sf"/>
</dbReference>
<evidence type="ECO:0000259" key="2">
    <source>
        <dbReference type="Pfam" id="PF17390"/>
    </source>
</evidence>
<feature type="domain" description="Alpha-L-rhamnosidase C-terminal" evidence="2">
    <location>
        <begin position="534"/>
        <end position="591"/>
    </location>
</feature>
<dbReference type="HOGENOM" id="CLU_459807_0_0_10"/>
<keyword evidence="4" id="KW-1185">Reference proteome</keyword>
<sequence>MMLKILLSPIVLILFLITFTGNSYSQSSLNDKVFSGQLFKDEITRAYLYPSKIIWQSDTLGMNVISPEVLLSPYKGQLTTSSEGMSVLKSDSNMIASVLLDYGKELYGGIEISAGIRSDKNPVKVRIRLGESVTEAMSDCNDNSHPGMSSATNDHSLRDYTLEIPWLGTVEIGNSGFRFVRIDLIDKGAELPIRSIRAIARFRDIPYLGSFHSSSERLNKIWETGAYTVHLNMQEYLWDGIKRDRLVWLGDVHPEVMTINNVFGDQEVVRKSLDFGRDTTPLPGWMNGMSSYSLWWIITHRDFYLYNGDLEYLREQQQYLTGLINQIKSKIDSTGKENLDGGRFLDWPTSENPEVIHSGLQALMLITMKAGKDIAEWLNDDELEKTCIESIRKLEKHTPSTHQNKQAAALLAIAGILSSEDASNILLKGGANNFATFYGYYMLEALALDGKYNEAMQIISDYWGAMLDLGATTFWENFNYDEKHNAVPIDQLPDESKFNIHSDGGNHCYIGLRASLCHGWASGPTSWLTRHVLGIQVIEPGSKVIRISPNLGDLDFAEGSFPTPLGIIKVKHVKQAGEKIESEIEAPEGVIIKIDD</sequence>
<dbReference type="KEGG" id="pbt:ING2E5B_1596"/>
<protein>
    <submittedName>
        <fullName evidence="3">Alpha-L-rhamnosidase</fullName>
    </submittedName>
</protein>
<dbReference type="Gene3D" id="1.50.10.10">
    <property type="match status" value="1"/>
</dbReference>
<dbReference type="GO" id="GO:0005975">
    <property type="term" value="P:carbohydrate metabolic process"/>
    <property type="evidence" value="ECO:0007669"/>
    <property type="project" value="InterPro"/>
</dbReference>
<gene>
    <name evidence="3" type="ORF">ING2E5B_1596</name>
</gene>
<dbReference type="InterPro" id="IPR035398">
    <property type="entry name" value="Bac_rhamnosid_C"/>
</dbReference>
<dbReference type="EMBL" id="LN515532">
    <property type="protein sequence ID" value="CEA16344.1"/>
    <property type="molecule type" value="Genomic_DNA"/>
</dbReference>
<evidence type="ECO:0000313" key="4">
    <source>
        <dbReference type="Proteomes" id="UP000032417"/>
    </source>
</evidence>
<evidence type="ECO:0000259" key="1">
    <source>
        <dbReference type="Pfam" id="PF17389"/>
    </source>
</evidence>
<feature type="domain" description="Alpha-L-rhamnosidase six-hairpin glycosidase" evidence="1">
    <location>
        <begin position="208"/>
        <end position="528"/>
    </location>
</feature>
<dbReference type="Pfam" id="PF17389">
    <property type="entry name" value="Bac_rhamnosid6H"/>
    <property type="match status" value="1"/>
</dbReference>
<dbReference type="PANTHER" id="PTHR34987:SF6">
    <property type="entry name" value="ALPHA-L-RHAMNOSIDASE SIX-HAIRPIN GLYCOSIDASE DOMAIN-CONTAINING PROTEIN"/>
    <property type="match status" value="1"/>
</dbReference>
<dbReference type="InterPro" id="IPR008928">
    <property type="entry name" value="6-hairpin_glycosidase_sf"/>
</dbReference>
<dbReference type="InterPro" id="IPR035396">
    <property type="entry name" value="Bac_rhamnosid6H"/>
</dbReference>
<dbReference type="Pfam" id="PF17390">
    <property type="entry name" value="Bac_rhamnosid_C"/>
    <property type="match status" value="1"/>
</dbReference>
<dbReference type="STRING" id="1562970.ING2E5B_1596"/>